<gene>
    <name evidence="2" type="ORF">GCM10022281_15360</name>
</gene>
<dbReference type="PANTHER" id="PTHR38593">
    <property type="entry name" value="BLR2558 PROTEIN"/>
    <property type="match status" value="1"/>
</dbReference>
<dbReference type="PROSITE" id="PS51257">
    <property type="entry name" value="PROKAR_LIPOPROTEIN"/>
    <property type="match status" value="1"/>
</dbReference>
<sequence length="184" mass="18667">MNRLIVGVALGALALSACNKSKNSDTTTVERNVLIDNGAAAATTASAADQAFVEAAAASNMVEIESSKLALTKATLPSIRTYAQMMIDDHGKASTDLAAAAAGAGATVPTALPADQQTKLDALGKLSGAAFDKQYLADQKAGHVATLAKLKDYGASAPAGGLKDFANATAPVVQKHLDTLEKIK</sequence>
<proteinExistence type="predicted"/>
<evidence type="ECO:0000259" key="1">
    <source>
        <dbReference type="Pfam" id="PF13628"/>
    </source>
</evidence>
<organism evidence="2 3">
    <name type="scientific">Sphingomonas rosea</name>
    <dbReference type="NCBI Taxonomy" id="335605"/>
    <lineage>
        <taxon>Bacteria</taxon>
        <taxon>Pseudomonadati</taxon>
        <taxon>Pseudomonadota</taxon>
        <taxon>Alphaproteobacteria</taxon>
        <taxon>Sphingomonadales</taxon>
        <taxon>Sphingomonadaceae</taxon>
        <taxon>Sphingomonas</taxon>
    </lineage>
</organism>
<accession>A0ABP7U4P8</accession>
<evidence type="ECO:0000313" key="3">
    <source>
        <dbReference type="Proteomes" id="UP001424459"/>
    </source>
</evidence>
<dbReference type="EMBL" id="BAABBR010000001">
    <property type="protein sequence ID" value="GAA4035821.1"/>
    <property type="molecule type" value="Genomic_DNA"/>
</dbReference>
<reference evidence="3" key="1">
    <citation type="journal article" date="2019" name="Int. J. Syst. Evol. Microbiol.">
        <title>The Global Catalogue of Microorganisms (GCM) 10K type strain sequencing project: providing services to taxonomists for standard genome sequencing and annotation.</title>
        <authorList>
            <consortium name="The Broad Institute Genomics Platform"/>
            <consortium name="The Broad Institute Genome Sequencing Center for Infectious Disease"/>
            <person name="Wu L."/>
            <person name="Ma J."/>
        </authorList>
    </citation>
    <scope>NUCLEOTIDE SEQUENCE [LARGE SCALE GENOMIC DNA]</scope>
    <source>
        <strain evidence="3">JCM 17564</strain>
    </source>
</reference>
<dbReference type="Pfam" id="PF13628">
    <property type="entry name" value="DUF4142"/>
    <property type="match status" value="1"/>
</dbReference>
<dbReference type="RefSeq" id="WP_344696452.1">
    <property type="nucleotide sequence ID" value="NZ_BAABBR010000001.1"/>
</dbReference>
<keyword evidence="3" id="KW-1185">Reference proteome</keyword>
<dbReference type="Gene3D" id="1.20.1260.10">
    <property type="match status" value="1"/>
</dbReference>
<dbReference type="PANTHER" id="PTHR38593:SF1">
    <property type="entry name" value="BLR2558 PROTEIN"/>
    <property type="match status" value="1"/>
</dbReference>
<name>A0ABP7U4P8_9SPHN</name>
<evidence type="ECO:0000313" key="2">
    <source>
        <dbReference type="EMBL" id="GAA4035821.1"/>
    </source>
</evidence>
<dbReference type="Proteomes" id="UP001424459">
    <property type="component" value="Unassembled WGS sequence"/>
</dbReference>
<protein>
    <recommendedName>
        <fullName evidence="1">DUF4142 domain-containing protein</fullName>
    </recommendedName>
</protein>
<feature type="domain" description="DUF4142" evidence="1">
    <location>
        <begin position="48"/>
        <end position="182"/>
    </location>
</feature>
<comment type="caution">
    <text evidence="2">The sequence shown here is derived from an EMBL/GenBank/DDBJ whole genome shotgun (WGS) entry which is preliminary data.</text>
</comment>
<dbReference type="InterPro" id="IPR012347">
    <property type="entry name" value="Ferritin-like"/>
</dbReference>
<dbReference type="InterPro" id="IPR025419">
    <property type="entry name" value="DUF4142"/>
</dbReference>